<proteinExistence type="predicted"/>
<dbReference type="NCBIfam" id="NF033546">
    <property type="entry name" value="transpos_IS21"/>
    <property type="match status" value="1"/>
</dbReference>
<dbReference type="Proteomes" id="UP001501638">
    <property type="component" value="Unassembled WGS sequence"/>
</dbReference>
<feature type="compositionally biased region" description="Basic residues" evidence="1">
    <location>
        <begin position="367"/>
        <end position="393"/>
    </location>
</feature>
<feature type="region of interest" description="Disordered" evidence="1">
    <location>
        <begin position="420"/>
        <end position="447"/>
    </location>
</feature>
<organism evidence="2 3">
    <name type="scientific">Streptomyces macrosporus</name>
    <dbReference type="NCBI Taxonomy" id="44032"/>
    <lineage>
        <taxon>Bacteria</taxon>
        <taxon>Bacillati</taxon>
        <taxon>Actinomycetota</taxon>
        <taxon>Actinomycetes</taxon>
        <taxon>Kitasatosporales</taxon>
        <taxon>Streptomycetaceae</taxon>
        <taxon>Streptomyces</taxon>
    </lineage>
</organism>
<feature type="region of interest" description="Disordered" evidence="1">
    <location>
        <begin position="326"/>
        <end position="405"/>
    </location>
</feature>
<feature type="compositionally biased region" description="Basic residues" evidence="1">
    <location>
        <begin position="429"/>
        <end position="447"/>
    </location>
</feature>
<comment type="caution">
    <text evidence="2">The sequence shown here is derived from an EMBL/GenBank/DDBJ whole genome shotgun (WGS) entry which is preliminary data.</text>
</comment>
<reference evidence="3" key="1">
    <citation type="journal article" date="2019" name="Int. J. Syst. Evol. Microbiol.">
        <title>The Global Catalogue of Microorganisms (GCM) 10K type strain sequencing project: providing services to taxonomists for standard genome sequencing and annotation.</title>
        <authorList>
            <consortium name="The Broad Institute Genomics Platform"/>
            <consortium name="The Broad Institute Genome Sequencing Center for Infectious Disease"/>
            <person name="Wu L."/>
            <person name="Ma J."/>
        </authorList>
    </citation>
    <scope>NUCLEOTIDE SEQUENCE [LARGE SCALE GENOMIC DNA]</scope>
    <source>
        <strain evidence="3">JCM 6305</strain>
    </source>
</reference>
<accession>A0ABP5X7Q1</accession>
<evidence type="ECO:0000313" key="3">
    <source>
        <dbReference type="Proteomes" id="UP001501638"/>
    </source>
</evidence>
<gene>
    <name evidence="2" type="ORF">GCM10010405_33950</name>
</gene>
<dbReference type="EMBL" id="BAAASZ010000025">
    <property type="protein sequence ID" value="GAA2447750.1"/>
    <property type="molecule type" value="Genomic_DNA"/>
</dbReference>
<sequence length="447" mass="49919">MPRDHGCALHDEGARAPNTKVDLYAAIRRDARTGMSTRALMRKYGVGFNTVQRALTSALPEPRKKMRPRATRLAPYKPVIDAILRADLTAPRKQRHTVKRIYNRLLDEHEAVDVSYQMVRAYVAARREEIRLQAGKGVVEAFVPQTHRPGAEAEVDFGDVTVRLAGELMTCYLFAFRLSYSGKAVHRIFVSAGQEAFFEGHVHALNVLGGVSTGKVRYDNLRAAVAQVLGLSRRRVEAERWTAFRSHYGIDALYCQPGIRGAHEKGGVEGQIGWFRRNHLVPVPEVDTLAELSAMIDRWGPGGRRPPHPLPPAHDRRVLRGRATAARATAGGAVRDRPTVHTAGRPLQPDLREDEPLLGAGAADRPHRPRHAPRLRARGLRRPRGSRSTRAAHRPQWIPPRTRPLLGGADPQAWCAAWRHRTRPGPGRRPVHSHARRLVGSRRQSAR</sequence>
<evidence type="ECO:0000313" key="2">
    <source>
        <dbReference type="EMBL" id="GAA2447750.1"/>
    </source>
</evidence>
<evidence type="ECO:0008006" key="4">
    <source>
        <dbReference type="Google" id="ProtNLM"/>
    </source>
</evidence>
<name>A0ABP5X7Q1_9ACTN</name>
<keyword evidence="3" id="KW-1185">Reference proteome</keyword>
<dbReference type="PANTHER" id="PTHR35004">
    <property type="entry name" value="TRANSPOSASE RV3428C-RELATED"/>
    <property type="match status" value="1"/>
</dbReference>
<protein>
    <recommendedName>
        <fullName evidence="4">Transposase</fullName>
    </recommendedName>
</protein>
<evidence type="ECO:0000256" key="1">
    <source>
        <dbReference type="SAM" id="MobiDB-lite"/>
    </source>
</evidence>
<dbReference type="PANTHER" id="PTHR35004:SF7">
    <property type="entry name" value="INTEGRASE PROTEIN"/>
    <property type="match status" value="1"/>
</dbReference>